<keyword evidence="5" id="KW-1185">Reference proteome</keyword>
<comment type="similarity">
    <text evidence="1 2">Belongs to the anti-sigma-factor antagonist family.</text>
</comment>
<dbReference type="InterPro" id="IPR036513">
    <property type="entry name" value="STAS_dom_sf"/>
</dbReference>
<comment type="caution">
    <text evidence="4">The sequence shown here is derived from an EMBL/GenBank/DDBJ whole genome shotgun (WGS) entry which is preliminary data.</text>
</comment>
<dbReference type="CDD" id="cd07043">
    <property type="entry name" value="STAS_anti-anti-sigma_factors"/>
    <property type="match status" value="1"/>
</dbReference>
<evidence type="ECO:0000313" key="4">
    <source>
        <dbReference type="EMBL" id="MFC4031813.1"/>
    </source>
</evidence>
<accession>A0ABV8HKX7</accession>
<dbReference type="Pfam" id="PF13466">
    <property type="entry name" value="STAS_2"/>
    <property type="match status" value="1"/>
</dbReference>
<evidence type="ECO:0000259" key="3">
    <source>
        <dbReference type="PROSITE" id="PS50801"/>
    </source>
</evidence>
<feature type="domain" description="STAS" evidence="3">
    <location>
        <begin position="19"/>
        <end position="114"/>
    </location>
</feature>
<name>A0ABV8HKX7_9ACTN</name>
<evidence type="ECO:0000313" key="5">
    <source>
        <dbReference type="Proteomes" id="UP001595765"/>
    </source>
</evidence>
<dbReference type="PANTHER" id="PTHR33495:SF2">
    <property type="entry name" value="ANTI-SIGMA FACTOR ANTAGONIST TM_1081-RELATED"/>
    <property type="match status" value="1"/>
</dbReference>
<dbReference type="InterPro" id="IPR002645">
    <property type="entry name" value="STAS_dom"/>
</dbReference>
<evidence type="ECO:0000256" key="2">
    <source>
        <dbReference type="RuleBase" id="RU003749"/>
    </source>
</evidence>
<dbReference type="InterPro" id="IPR003658">
    <property type="entry name" value="Anti-sigma_ant"/>
</dbReference>
<proteinExistence type="inferred from homology"/>
<protein>
    <recommendedName>
        <fullName evidence="2">Anti-sigma factor antagonist</fullName>
    </recommendedName>
</protein>
<reference evidence="5" key="1">
    <citation type="journal article" date="2019" name="Int. J. Syst. Evol. Microbiol.">
        <title>The Global Catalogue of Microorganisms (GCM) 10K type strain sequencing project: providing services to taxonomists for standard genome sequencing and annotation.</title>
        <authorList>
            <consortium name="The Broad Institute Genomics Platform"/>
            <consortium name="The Broad Institute Genome Sequencing Center for Infectious Disease"/>
            <person name="Wu L."/>
            <person name="Ma J."/>
        </authorList>
    </citation>
    <scope>NUCLEOTIDE SEQUENCE [LARGE SCALE GENOMIC DNA]</scope>
    <source>
        <strain evidence="5">CGMCC 4.7237</strain>
    </source>
</reference>
<organism evidence="4 5">
    <name type="scientific">Streptomyces polygonati</name>
    <dbReference type="NCBI Taxonomy" id="1617087"/>
    <lineage>
        <taxon>Bacteria</taxon>
        <taxon>Bacillati</taxon>
        <taxon>Actinomycetota</taxon>
        <taxon>Actinomycetes</taxon>
        <taxon>Kitasatosporales</taxon>
        <taxon>Streptomycetaceae</taxon>
        <taxon>Streptomyces</taxon>
    </lineage>
</organism>
<gene>
    <name evidence="4" type="ORF">ACFO3J_10015</name>
</gene>
<dbReference type="PANTHER" id="PTHR33495">
    <property type="entry name" value="ANTI-SIGMA FACTOR ANTAGONIST TM_1081-RELATED-RELATED"/>
    <property type="match status" value="1"/>
</dbReference>
<sequence>MTAPALRVTADCGAARATLALTGELDLDGARPLRAALSTCYARRPRELLLDLRGLWFCDCAGLNVLLEAAVSARRLGVELRVEGVHTQVARLFTLVGADEVFASDGERLPPRIL</sequence>
<dbReference type="NCBIfam" id="TIGR00377">
    <property type="entry name" value="ant_ant_sig"/>
    <property type="match status" value="1"/>
</dbReference>
<dbReference type="PROSITE" id="PS50801">
    <property type="entry name" value="STAS"/>
    <property type="match status" value="1"/>
</dbReference>
<dbReference type="Gene3D" id="3.30.750.24">
    <property type="entry name" value="STAS domain"/>
    <property type="match status" value="1"/>
</dbReference>
<dbReference type="SUPFAM" id="SSF52091">
    <property type="entry name" value="SpoIIaa-like"/>
    <property type="match status" value="1"/>
</dbReference>
<evidence type="ECO:0000256" key="1">
    <source>
        <dbReference type="ARBA" id="ARBA00009013"/>
    </source>
</evidence>
<dbReference type="EMBL" id="JBHSBB010000008">
    <property type="protein sequence ID" value="MFC4031813.1"/>
    <property type="molecule type" value="Genomic_DNA"/>
</dbReference>
<dbReference type="Proteomes" id="UP001595765">
    <property type="component" value="Unassembled WGS sequence"/>
</dbReference>
<dbReference type="InterPro" id="IPR058548">
    <property type="entry name" value="MlaB-like_STAS"/>
</dbReference>
<dbReference type="RefSeq" id="WP_386428202.1">
    <property type="nucleotide sequence ID" value="NZ_JBHSBB010000008.1"/>
</dbReference>